<proteinExistence type="predicted"/>
<protein>
    <recommendedName>
        <fullName evidence="3">MazG-like nucleotide pyrophosphohydrolase</fullName>
    </recommendedName>
</protein>
<dbReference type="Proteomes" id="UP000241477">
    <property type="component" value="Segment"/>
</dbReference>
<accession>A0A2L0HMI4</accession>
<evidence type="ECO:0000313" key="1">
    <source>
        <dbReference type="EMBL" id="AUX82881.1"/>
    </source>
</evidence>
<dbReference type="InterPro" id="IPR023292">
    <property type="entry name" value="NTP_PyroPHydrolase-like_dom_sf"/>
</dbReference>
<dbReference type="Pfam" id="PF01503">
    <property type="entry name" value="PRA-PH"/>
    <property type="match status" value="1"/>
</dbReference>
<organism evidence="1 2">
    <name type="scientific">Microbacterium phage Hamlet</name>
    <dbReference type="NCBI Taxonomy" id="2079583"/>
    <lineage>
        <taxon>Viruses</taxon>
        <taxon>Duplodnaviria</taxon>
        <taxon>Heunggongvirae</taxon>
        <taxon>Uroviricota</taxon>
        <taxon>Caudoviricetes</taxon>
        <taxon>Ilzatvirus</taxon>
        <taxon>Ilzatvirus hamlet</taxon>
    </lineage>
</organism>
<keyword evidence="2" id="KW-1185">Reference proteome</keyword>
<reference evidence="1 2" key="1">
    <citation type="submission" date="2018-01" db="EMBL/GenBank/DDBJ databases">
        <authorList>
            <person name="Gentille G.M."/>
            <person name="Betsko A.J."/>
            <person name="Kukan E.N."/>
            <person name="Garlena R.A."/>
            <person name="Russell D.A."/>
            <person name="Pope W.H."/>
            <person name="Jacobs-Sera D."/>
            <person name="Hatfull G.F."/>
        </authorList>
    </citation>
    <scope>NUCLEOTIDE SEQUENCE [LARGE SCALE GENOMIC DNA]</scope>
</reference>
<evidence type="ECO:0008006" key="3">
    <source>
        <dbReference type="Google" id="ProtNLM"/>
    </source>
</evidence>
<sequence length="301" mass="33467">MNTITYPSRHPSVEALHLSVLNAKEVAAWCGGRVIDSATDGKWVLFNDHEGKSQTAVPRDYIVKLGPGKFARYTDDEFEHEFDLLGATIGGDYLLVRKPTTDFRVELGDQVFTAEQWAIIQAYAEGHTRAALINEQGHRAQRQNAAFHKVMGIETPDSPRAIPEEDVPVVLELIREEFIDELVSALGYTATFTPSGKFYTLEKTHEPDVVETYDAFIDILYVTYGGLNRAGMQAEPGYDEVQGSNMSKLGRDGKPIIAGENDPDGVFPGRVKKGPDYYKPNLRFILAEQGWDPDATEEQVA</sequence>
<dbReference type="InterPro" id="IPR021130">
    <property type="entry name" value="PRib-ATP_PPHydrolase-like"/>
</dbReference>
<dbReference type="RefSeq" id="YP_009623146.1">
    <property type="nucleotide sequence ID" value="NC_042110.1"/>
</dbReference>
<dbReference type="GeneID" id="40099929"/>
<dbReference type="KEGG" id="vg:40099929"/>
<evidence type="ECO:0000313" key="2">
    <source>
        <dbReference type="Proteomes" id="UP000241477"/>
    </source>
</evidence>
<dbReference type="EMBL" id="MG839019">
    <property type="protein sequence ID" value="AUX82881.1"/>
    <property type="molecule type" value="Genomic_DNA"/>
</dbReference>
<gene>
    <name evidence="1" type="primary">45</name>
    <name evidence="1" type="ORF">PBI_HAMLET_45</name>
</gene>
<dbReference type="OrthoDB" id="12966at10239"/>
<name>A0A2L0HMI4_9CAUD</name>
<dbReference type="Gene3D" id="1.10.3420.10">
    <property type="entry name" value="putative ntp pyrophosphohydrolase like domain"/>
    <property type="match status" value="1"/>
</dbReference>